<accession>A0ABW5AVS9</accession>
<keyword evidence="3 5" id="KW-1133">Transmembrane helix</keyword>
<keyword evidence="2 5" id="KW-0812">Transmembrane</keyword>
<feature type="transmembrane region" description="Helical" evidence="5">
    <location>
        <begin position="179"/>
        <end position="197"/>
    </location>
</feature>
<feature type="transmembrane region" description="Helical" evidence="5">
    <location>
        <begin position="260"/>
        <end position="281"/>
    </location>
</feature>
<protein>
    <submittedName>
        <fullName evidence="7">SulP family inorganic anion transporter</fullName>
    </submittedName>
</protein>
<evidence type="ECO:0000256" key="1">
    <source>
        <dbReference type="ARBA" id="ARBA00004141"/>
    </source>
</evidence>
<keyword evidence="4 5" id="KW-0472">Membrane</keyword>
<evidence type="ECO:0000259" key="6">
    <source>
        <dbReference type="Pfam" id="PF00916"/>
    </source>
</evidence>
<dbReference type="InterPro" id="IPR001902">
    <property type="entry name" value="SLC26A/SulP_fam"/>
</dbReference>
<gene>
    <name evidence="7" type="ORF">ACFSJT_05740</name>
</gene>
<feature type="transmembrane region" description="Helical" evidence="5">
    <location>
        <begin position="336"/>
        <end position="355"/>
    </location>
</feature>
<organism evidence="7 8">
    <name type="scientific">Aquimarina celericrescens</name>
    <dbReference type="NCBI Taxonomy" id="1964542"/>
    <lineage>
        <taxon>Bacteria</taxon>
        <taxon>Pseudomonadati</taxon>
        <taxon>Bacteroidota</taxon>
        <taxon>Flavobacteriia</taxon>
        <taxon>Flavobacteriales</taxon>
        <taxon>Flavobacteriaceae</taxon>
        <taxon>Aquimarina</taxon>
    </lineage>
</organism>
<name>A0ABW5AVS9_9FLAO</name>
<feature type="transmembrane region" description="Helical" evidence="5">
    <location>
        <begin position="123"/>
        <end position="142"/>
    </location>
</feature>
<evidence type="ECO:0000313" key="7">
    <source>
        <dbReference type="EMBL" id="MFD2186285.1"/>
    </source>
</evidence>
<feature type="transmembrane region" description="Helical" evidence="5">
    <location>
        <begin position="45"/>
        <end position="62"/>
    </location>
</feature>
<dbReference type="InterPro" id="IPR011547">
    <property type="entry name" value="SLC26A/SulP_dom"/>
</dbReference>
<dbReference type="InterPro" id="IPR036513">
    <property type="entry name" value="STAS_dom_sf"/>
</dbReference>
<sequence length="754" mass="83529">MEETRNSTSGFVTKLPKNIFSGFVVSLIALPLGLGLAMASEAPPISGVIAAIVGGIIVSVFGGSNVTITGPGNGLVVVLLGAITTLANGDLYQGYIATLAAIICSGALMIIIGQLRLGILSDFFPSSAIQGMLAAIGISIFAKQFHVMLANNSIQGDTISLLTDIPASILMLFKPEFNNLVIAAIVGMCSFLIMFFYGKIRNKYFRLVPAPMWIVLIAVGLSYYYELFSSEAYPIESSLLVQIPNKVFSSFPTPDFSNVLTAQFMGVVFVITLISSIESLLSTKAVDKLDPLKRRSNVNKDLTALGIASIASGFLGGLNVVTVIARSSVNVNNGGINRSSNFFHAIFLMLFVVLFQDQLRRIPLTALAAILVYTGYKLAAPRNLKDVAKIGKEQLLIFFATVIATITTNLITGIVIGILITIIIHFLINKNIMFFARNLFKPNILMFKEEVNETYFVSVKNFSTFLNYFRLKRKLDTIPENQDAVIDFSLCNFVDYTVQESLLGYQETFKRKGGSFEITGLDIHGSSSEHPLAVRSLLPFSKKIEIGSKSNLTKRQKDLQTIASDFSWRYEAKKNEDIVTLNDFLFFKIKKVNYTNNAIFDPKAVFKISDVEFSEGEFIARTSVRTTVLTIKLKEEIPKFTLDKEGLLEFVYKLAGFKDIDIPGHPDFSRRFFLIGENPEIIRSFFTDELVLFFESNPYYHVESNGRTLLLMHKERLASIKEIKALLDYGTRLESIISSTKHGEIVLKSPKIKS</sequence>
<feature type="domain" description="SLC26A/SulP transporter" evidence="6">
    <location>
        <begin position="17"/>
        <end position="401"/>
    </location>
</feature>
<proteinExistence type="predicted"/>
<reference evidence="8" key="1">
    <citation type="journal article" date="2019" name="Int. J. Syst. Evol. Microbiol.">
        <title>The Global Catalogue of Microorganisms (GCM) 10K type strain sequencing project: providing services to taxonomists for standard genome sequencing and annotation.</title>
        <authorList>
            <consortium name="The Broad Institute Genomics Platform"/>
            <consortium name="The Broad Institute Genome Sequencing Center for Infectious Disease"/>
            <person name="Wu L."/>
            <person name="Ma J."/>
        </authorList>
    </citation>
    <scope>NUCLEOTIDE SEQUENCE [LARGE SCALE GENOMIC DNA]</scope>
    <source>
        <strain evidence="8">DT92</strain>
    </source>
</reference>
<feature type="transmembrane region" description="Helical" evidence="5">
    <location>
        <begin position="20"/>
        <end position="38"/>
    </location>
</feature>
<comment type="caution">
    <text evidence="7">The sequence shown here is derived from an EMBL/GenBank/DDBJ whole genome shotgun (WGS) entry which is preliminary data.</text>
</comment>
<feature type="transmembrane region" description="Helical" evidence="5">
    <location>
        <begin position="395"/>
        <end position="428"/>
    </location>
</feature>
<comment type="subcellular location">
    <subcellularLocation>
        <location evidence="1">Membrane</location>
        <topology evidence="1">Multi-pass membrane protein</topology>
    </subcellularLocation>
</comment>
<feature type="transmembrane region" description="Helical" evidence="5">
    <location>
        <begin position="68"/>
        <end position="87"/>
    </location>
</feature>
<dbReference type="Proteomes" id="UP001597344">
    <property type="component" value="Unassembled WGS sequence"/>
</dbReference>
<evidence type="ECO:0000256" key="4">
    <source>
        <dbReference type="ARBA" id="ARBA00023136"/>
    </source>
</evidence>
<keyword evidence="8" id="KW-1185">Reference proteome</keyword>
<dbReference type="RefSeq" id="WP_378319263.1">
    <property type="nucleotide sequence ID" value="NZ_JBHUHY010000003.1"/>
</dbReference>
<dbReference type="EMBL" id="JBHUHY010000003">
    <property type="protein sequence ID" value="MFD2186285.1"/>
    <property type="molecule type" value="Genomic_DNA"/>
</dbReference>
<evidence type="ECO:0000313" key="8">
    <source>
        <dbReference type="Proteomes" id="UP001597344"/>
    </source>
</evidence>
<evidence type="ECO:0000256" key="2">
    <source>
        <dbReference type="ARBA" id="ARBA00022692"/>
    </source>
</evidence>
<evidence type="ECO:0000256" key="3">
    <source>
        <dbReference type="ARBA" id="ARBA00022989"/>
    </source>
</evidence>
<feature type="transmembrane region" description="Helical" evidence="5">
    <location>
        <begin position="94"/>
        <end position="117"/>
    </location>
</feature>
<dbReference type="Pfam" id="PF00916">
    <property type="entry name" value="Sulfate_transp"/>
    <property type="match status" value="1"/>
</dbReference>
<evidence type="ECO:0000256" key="5">
    <source>
        <dbReference type="SAM" id="Phobius"/>
    </source>
</evidence>
<feature type="transmembrane region" description="Helical" evidence="5">
    <location>
        <begin position="302"/>
        <end position="324"/>
    </location>
</feature>
<feature type="transmembrane region" description="Helical" evidence="5">
    <location>
        <begin position="204"/>
        <end position="225"/>
    </location>
</feature>
<dbReference type="SUPFAM" id="SSF52091">
    <property type="entry name" value="SpoIIaa-like"/>
    <property type="match status" value="1"/>
</dbReference>
<dbReference type="PANTHER" id="PTHR11814">
    <property type="entry name" value="SULFATE TRANSPORTER"/>
    <property type="match status" value="1"/>
</dbReference>